<evidence type="ECO:0000313" key="3">
    <source>
        <dbReference type="Proteomes" id="UP000245464"/>
    </source>
</evidence>
<accession>A0A834RSX9</accession>
<dbReference type="Proteomes" id="UP000245464">
    <property type="component" value="Chromosome 6"/>
</dbReference>
<keyword evidence="1" id="KW-0732">Signal</keyword>
<proteinExistence type="predicted"/>
<evidence type="ECO:0000313" key="2">
    <source>
        <dbReference type="EMBL" id="KAF7569190.1"/>
    </source>
</evidence>
<reference evidence="2" key="1">
    <citation type="journal article" date="2018" name="BMC Genomics">
        <title>Comparative genomics of the wheat fungal pathogen Pyrenophora tritici-repentis reveals chromosomal variations and genome plasticity.</title>
        <authorList>
            <person name="Moolhuijzen P."/>
            <person name="See P.T."/>
            <person name="Hane J.K."/>
            <person name="Shi G."/>
            <person name="Liu Z."/>
            <person name="Oliver R.P."/>
            <person name="Moffat C.S."/>
        </authorList>
    </citation>
    <scope>NUCLEOTIDE SEQUENCE [LARGE SCALE GENOMIC DNA]</scope>
    <source>
        <strain evidence="2">M4</strain>
    </source>
</reference>
<dbReference type="RefSeq" id="XP_065961383.1">
    <property type="nucleotide sequence ID" value="XM_066108198.1"/>
</dbReference>
<gene>
    <name evidence="2" type="ORF">PtrM4_116050</name>
</gene>
<name>A0A834RSX9_9PLEO</name>
<sequence>MLISNLIFVALSLGGGAHAFAIPADQSANIDWKELQWDISKIHSGKPIDTGRGDEILIPQLANCSLTRHNGSIVYKIPTGGYDISEELFGKLNGKKLEYDLNSILNFTFVC</sequence>
<protein>
    <submittedName>
        <fullName evidence="2">Uncharacterized protein</fullName>
    </submittedName>
</protein>
<dbReference type="AlphaFoldDB" id="A0A834RSX9"/>
<comment type="caution">
    <text evidence="2">The sequence shown here is derived from an EMBL/GenBank/DDBJ whole genome shotgun (WGS) entry which is preliminary data.</text>
</comment>
<feature type="chain" id="PRO_5032284958" evidence="1">
    <location>
        <begin position="20"/>
        <end position="111"/>
    </location>
</feature>
<dbReference type="GeneID" id="90956991"/>
<evidence type="ECO:0000256" key="1">
    <source>
        <dbReference type="SAM" id="SignalP"/>
    </source>
</evidence>
<organism evidence="2 3">
    <name type="scientific">Pyrenophora tritici-repentis</name>
    <dbReference type="NCBI Taxonomy" id="45151"/>
    <lineage>
        <taxon>Eukaryota</taxon>
        <taxon>Fungi</taxon>
        <taxon>Dikarya</taxon>
        <taxon>Ascomycota</taxon>
        <taxon>Pezizomycotina</taxon>
        <taxon>Dothideomycetes</taxon>
        <taxon>Pleosporomycetidae</taxon>
        <taxon>Pleosporales</taxon>
        <taxon>Pleosporineae</taxon>
        <taxon>Pleosporaceae</taxon>
        <taxon>Pyrenophora</taxon>
    </lineage>
</organism>
<dbReference type="EMBL" id="NQIK02000006">
    <property type="protein sequence ID" value="KAF7569190.1"/>
    <property type="molecule type" value="Genomic_DNA"/>
</dbReference>
<dbReference type="KEGG" id="ptrr:90956991"/>
<feature type="signal peptide" evidence="1">
    <location>
        <begin position="1"/>
        <end position="19"/>
    </location>
</feature>